<evidence type="ECO:0000256" key="2">
    <source>
        <dbReference type="SAM" id="SignalP"/>
    </source>
</evidence>
<gene>
    <name evidence="3" type="ORF">KGD83_03510</name>
</gene>
<feature type="region of interest" description="Disordered" evidence="1">
    <location>
        <begin position="28"/>
        <end position="69"/>
    </location>
</feature>
<proteinExistence type="predicted"/>
<sequence length="302" mass="33003">MAIASVASALLAALAGWAIVKPTLDASQATQDSAAADQSAEEREQQQDKERMDNAAGPPVEIVPGDPNPDLIPKYQALPEPTHENEWTAKEDGLYHFMNNWLPSQGSLDVSIVGSRFTIGAAHDTTVIVQNMRLSDVLCGPATNGTLVDLPPTQGGGEIIDDIFLAFDLTEANPKAREVMPHHYSQFHRELGEDFFDKSLYLEGGEVADRRTFEVEFITGNRDCEFGLEVLVTGSKEEAWVPVELRDGVYRLAVAGVADSYESVIGWATQDFSMPPEIMPAEILPEPFTVTRPGRESEETAE</sequence>
<feature type="compositionally biased region" description="Basic and acidic residues" evidence="1">
    <location>
        <begin position="40"/>
        <end position="53"/>
    </location>
</feature>
<name>A0ABX8C5F9_9ACTN</name>
<evidence type="ECO:0000313" key="3">
    <source>
        <dbReference type="EMBL" id="QUX29656.1"/>
    </source>
</evidence>
<protein>
    <submittedName>
        <fullName evidence="3">Uncharacterized protein</fullName>
    </submittedName>
</protein>
<feature type="compositionally biased region" description="Low complexity" evidence="1">
    <location>
        <begin position="28"/>
        <end position="38"/>
    </location>
</feature>
<accession>A0ABX8C5F9</accession>
<dbReference type="EMBL" id="CP074132">
    <property type="protein sequence ID" value="QUX29656.1"/>
    <property type="molecule type" value="Genomic_DNA"/>
</dbReference>
<feature type="signal peptide" evidence="2">
    <location>
        <begin position="1"/>
        <end position="20"/>
    </location>
</feature>
<feature type="chain" id="PRO_5046405541" evidence="2">
    <location>
        <begin position="21"/>
        <end position="302"/>
    </location>
</feature>
<reference evidence="4" key="1">
    <citation type="submission" date="2021-05" db="EMBL/GenBank/DDBJ databases">
        <title>Direct Submission.</title>
        <authorList>
            <person name="Li K."/>
            <person name="Gao J."/>
        </authorList>
    </citation>
    <scope>NUCLEOTIDE SEQUENCE [LARGE SCALE GENOMIC DNA]</scope>
    <source>
        <strain evidence="4">HDS12</strain>
    </source>
</reference>
<evidence type="ECO:0000256" key="1">
    <source>
        <dbReference type="SAM" id="MobiDB-lite"/>
    </source>
</evidence>
<keyword evidence="2" id="KW-0732">Signal</keyword>
<evidence type="ECO:0000313" key="4">
    <source>
        <dbReference type="Proteomes" id="UP000678016"/>
    </source>
</evidence>
<dbReference type="Proteomes" id="UP000678016">
    <property type="component" value="Chromosome"/>
</dbReference>
<dbReference type="RefSeq" id="WP_212642490.1">
    <property type="nucleotide sequence ID" value="NZ_CP074132.1"/>
</dbReference>
<organism evidence="3 4">
    <name type="scientific">Nocardiopsis akebiae</name>
    <dbReference type="NCBI Taxonomy" id="2831968"/>
    <lineage>
        <taxon>Bacteria</taxon>
        <taxon>Bacillati</taxon>
        <taxon>Actinomycetota</taxon>
        <taxon>Actinomycetes</taxon>
        <taxon>Streptosporangiales</taxon>
        <taxon>Nocardiopsidaceae</taxon>
        <taxon>Nocardiopsis</taxon>
    </lineage>
</organism>
<keyword evidence="4" id="KW-1185">Reference proteome</keyword>